<dbReference type="InterPro" id="IPR002575">
    <property type="entry name" value="Aminoglycoside_PTrfase"/>
</dbReference>
<dbReference type="PANTHER" id="PTHR21310">
    <property type="entry name" value="AMINOGLYCOSIDE PHOSPHOTRANSFERASE-RELATED-RELATED"/>
    <property type="match status" value="1"/>
</dbReference>
<organism evidence="3 4">
    <name type="scientific">Lophium mytilinum</name>
    <dbReference type="NCBI Taxonomy" id="390894"/>
    <lineage>
        <taxon>Eukaryota</taxon>
        <taxon>Fungi</taxon>
        <taxon>Dikarya</taxon>
        <taxon>Ascomycota</taxon>
        <taxon>Pezizomycotina</taxon>
        <taxon>Dothideomycetes</taxon>
        <taxon>Pleosporomycetidae</taxon>
        <taxon>Mytilinidiales</taxon>
        <taxon>Mytilinidiaceae</taxon>
        <taxon>Lophium</taxon>
    </lineage>
</organism>
<dbReference type="OrthoDB" id="10003767at2759"/>
<feature type="compositionally biased region" description="Basic and acidic residues" evidence="1">
    <location>
        <begin position="11"/>
        <end position="21"/>
    </location>
</feature>
<dbReference type="Gene3D" id="3.90.1200.10">
    <property type="match status" value="1"/>
</dbReference>
<dbReference type="PANTHER" id="PTHR21310:SF51">
    <property type="entry name" value="AMINOGLYCOSIDE PHOSPHOTRANSFERASE DOMAIN-CONTAINING PROTEIN"/>
    <property type="match status" value="1"/>
</dbReference>
<dbReference type="Proteomes" id="UP000799750">
    <property type="component" value="Unassembled WGS sequence"/>
</dbReference>
<protein>
    <submittedName>
        <fullName evidence="3">Kinase-like protein</fullName>
    </submittedName>
</protein>
<dbReference type="InterPro" id="IPR051678">
    <property type="entry name" value="AGP_Transferase"/>
</dbReference>
<sequence length="544" mass="60652">MFARHNGRKGQVSEHSTKKALQEQVFSRIKSCGSRLQKGLVKWRPCKTPLEQRPPKASLPATDESDQGRTTPQNDQEAKRPLLASSMASSNSQSSTTMHEQARYWGPTGEIDSTALIKFALKIIDPEGELGGVGIWVREKKQGSYNTVYILQLITGYKIAIKVPAVGQSERWTPEDAYNLRSEALTMRLIRKGCPEFPIPEVYAYSTDLDNEIGAPYIAMEVIEGVSACDIWCGNPTEDDDAPEDDQNRYNLLGSLAYAMARLRSIQCRKTGTFDFDAEDNLEKPKIGPIHTWHDPSDINDHIDDLGIARKIRTFPPGLSARAYFRNGLVKKGGHDKDVESKGVLKVALKALECDPFARSLQPGSNGETFVLQHPDFNLQNIICNPDTGEVTGIIDWDGVKLVPRCIGYASVPIWLREDWLPGYFMPDEAEHSVEELEHYREYYANCMAKAMGGDIDEDCVHTAKSAIYTALDAAIYGDGHLLDFTTKLLGTMFPRQSARDYTMSLGEKKWCEGERYLGECLSSFLAADTPDEGSSNEDAEEEE</sequence>
<feature type="domain" description="Aminoglycoside phosphotransferase" evidence="2">
    <location>
        <begin position="180"/>
        <end position="405"/>
    </location>
</feature>
<keyword evidence="4" id="KW-1185">Reference proteome</keyword>
<dbReference type="Pfam" id="PF01636">
    <property type="entry name" value="APH"/>
    <property type="match status" value="1"/>
</dbReference>
<evidence type="ECO:0000256" key="1">
    <source>
        <dbReference type="SAM" id="MobiDB-lite"/>
    </source>
</evidence>
<feature type="region of interest" description="Disordered" evidence="1">
    <location>
        <begin position="45"/>
        <end position="79"/>
    </location>
</feature>
<dbReference type="AlphaFoldDB" id="A0A6A6QRE8"/>
<accession>A0A6A6QRE8</accession>
<name>A0A6A6QRE8_9PEZI</name>
<dbReference type="InterPro" id="IPR011009">
    <property type="entry name" value="Kinase-like_dom_sf"/>
</dbReference>
<proteinExistence type="predicted"/>
<feature type="region of interest" description="Disordered" evidence="1">
    <location>
        <begin position="1"/>
        <end position="21"/>
    </location>
</feature>
<keyword evidence="3" id="KW-0808">Transferase</keyword>
<evidence type="ECO:0000313" key="3">
    <source>
        <dbReference type="EMBL" id="KAF2494313.1"/>
    </source>
</evidence>
<keyword evidence="3" id="KW-0418">Kinase</keyword>
<evidence type="ECO:0000259" key="2">
    <source>
        <dbReference type="Pfam" id="PF01636"/>
    </source>
</evidence>
<gene>
    <name evidence="3" type="ORF">BU16DRAFT_591318</name>
</gene>
<dbReference type="GO" id="GO:0016301">
    <property type="term" value="F:kinase activity"/>
    <property type="evidence" value="ECO:0007669"/>
    <property type="project" value="UniProtKB-KW"/>
</dbReference>
<reference evidence="3" key="1">
    <citation type="journal article" date="2020" name="Stud. Mycol.">
        <title>101 Dothideomycetes genomes: a test case for predicting lifestyles and emergence of pathogens.</title>
        <authorList>
            <person name="Haridas S."/>
            <person name="Albert R."/>
            <person name="Binder M."/>
            <person name="Bloem J."/>
            <person name="Labutti K."/>
            <person name="Salamov A."/>
            <person name="Andreopoulos B."/>
            <person name="Baker S."/>
            <person name="Barry K."/>
            <person name="Bills G."/>
            <person name="Bluhm B."/>
            <person name="Cannon C."/>
            <person name="Castanera R."/>
            <person name="Culley D."/>
            <person name="Daum C."/>
            <person name="Ezra D."/>
            <person name="Gonzalez J."/>
            <person name="Henrissat B."/>
            <person name="Kuo A."/>
            <person name="Liang C."/>
            <person name="Lipzen A."/>
            <person name="Lutzoni F."/>
            <person name="Magnuson J."/>
            <person name="Mondo S."/>
            <person name="Nolan M."/>
            <person name="Ohm R."/>
            <person name="Pangilinan J."/>
            <person name="Park H.-J."/>
            <person name="Ramirez L."/>
            <person name="Alfaro M."/>
            <person name="Sun H."/>
            <person name="Tritt A."/>
            <person name="Yoshinaga Y."/>
            <person name="Zwiers L.-H."/>
            <person name="Turgeon B."/>
            <person name="Goodwin S."/>
            <person name="Spatafora J."/>
            <person name="Crous P."/>
            <person name="Grigoriev I."/>
        </authorList>
    </citation>
    <scope>NUCLEOTIDE SEQUENCE</scope>
    <source>
        <strain evidence="3">CBS 269.34</strain>
    </source>
</reference>
<dbReference type="SUPFAM" id="SSF56112">
    <property type="entry name" value="Protein kinase-like (PK-like)"/>
    <property type="match status" value="1"/>
</dbReference>
<dbReference type="EMBL" id="MU004191">
    <property type="protein sequence ID" value="KAF2494313.1"/>
    <property type="molecule type" value="Genomic_DNA"/>
</dbReference>
<evidence type="ECO:0000313" key="4">
    <source>
        <dbReference type="Proteomes" id="UP000799750"/>
    </source>
</evidence>